<dbReference type="PROSITE" id="PS50885">
    <property type="entry name" value="HAMP"/>
    <property type="match status" value="1"/>
</dbReference>
<dbReference type="GO" id="GO:0006935">
    <property type="term" value="P:chemotaxis"/>
    <property type="evidence" value="ECO:0007669"/>
    <property type="project" value="TreeGrafter"/>
</dbReference>
<evidence type="ECO:0000256" key="4">
    <source>
        <dbReference type="PROSITE-ProRule" id="PRU00284"/>
    </source>
</evidence>
<dbReference type="GO" id="GO:0004888">
    <property type="term" value="F:transmembrane signaling receptor activity"/>
    <property type="evidence" value="ECO:0007669"/>
    <property type="project" value="TreeGrafter"/>
</dbReference>
<reference evidence="9" key="2">
    <citation type="submission" date="2022-03" db="EMBL/GenBank/DDBJ databases">
        <title>Genome Encyclopedia of Bacteria and Archaea VI: Functional Genomics of Type Strains.</title>
        <authorList>
            <person name="Whitman W."/>
        </authorList>
    </citation>
    <scope>NUCLEOTIDE SEQUENCE</scope>
    <source>
        <strain evidence="9">HSC-15S17</strain>
    </source>
</reference>
<evidence type="ECO:0000256" key="1">
    <source>
        <dbReference type="ARBA" id="ARBA00004370"/>
    </source>
</evidence>
<comment type="similarity">
    <text evidence="3">Belongs to the methyl-accepting chemotaxis (MCP) protein family.</text>
</comment>
<dbReference type="EMBL" id="JAHTGR010000007">
    <property type="protein sequence ID" value="MBV6322173.1"/>
    <property type="molecule type" value="Genomic_DNA"/>
</dbReference>
<dbReference type="Proteomes" id="UP001162889">
    <property type="component" value="Unassembled WGS sequence"/>
</dbReference>
<dbReference type="CDD" id="cd06225">
    <property type="entry name" value="HAMP"/>
    <property type="match status" value="1"/>
</dbReference>
<dbReference type="GO" id="GO:0007165">
    <property type="term" value="P:signal transduction"/>
    <property type="evidence" value="ECO:0007669"/>
    <property type="project" value="UniProtKB-KW"/>
</dbReference>
<sequence length="532" mass="54887">MNLANLRIAVRLGLLGGFVFVALVAVGVGGWSAIASGNARSAAALERASILSDAIDTTRSAQVEFKNQVQAFKNILMRGAEAEKYTAAFKKSAALTDSELGKAKELMAKVGVATALVDDTLHAHQEMSGKFLQALAPYQPDSPDSARAVDASVRSIDRAPTKKIDDIVLFIEGESHRLLAGMAEERETAQRRSAIILFGVVATTLVVGGLAVAWLARSITTPLNAAIAIAQTVASGDLSAEIEVSSTDEIGTLLDALKHMQDSLAGIVSKVRAGTEAIANASQEIASGNLDLSARTEEQASSLSETAASMGQLTATVKQNGENANQASTLAGNASQVAVRGGEAVAQVIDTMGSINESSKKIVDIIGVIDGIAFQTNILALNAAVEAARAGEQGRGFAVVASEVRNLAQRSAAAAKEIKELISDSVAKVETGSRLVGQAGSTMDDVVASVRSVSTIISEIAVASGTQNEGIDQVNIAIAQMDSVTQQNAALVEEAAAAAEAMQQQALSLAEAVSVFKIAGHQRHAVALRGPV</sequence>
<dbReference type="CDD" id="cd11386">
    <property type="entry name" value="MCP_signal"/>
    <property type="match status" value="1"/>
</dbReference>
<evidence type="ECO:0000256" key="3">
    <source>
        <dbReference type="ARBA" id="ARBA00029447"/>
    </source>
</evidence>
<keyword evidence="5" id="KW-1133">Transmembrane helix</keyword>
<accession>A0AA41H5L0</accession>
<feature type="domain" description="HAMP" evidence="7">
    <location>
        <begin position="217"/>
        <end position="269"/>
    </location>
</feature>
<comment type="subcellular location">
    <subcellularLocation>
        <location evidence="1">Membrane</location>
    </subcellularLocation>
</comment>
<dbReference type="Proteomes" id="UP001155901">
    <property type="component" value="Unassembled WGS sequence"/>
</dbReference>
<evidence type="ECO:0000256" key="2">
    <source>
        <dbReference type="ARBA" id="ARBA00022481"/>
    </source>
</evidence>
<dbReference type="SMART" id="SM00283">
    <property type="entry name" value="MA"/>
    <property type="match status" value="1"/>
</dbReference>
<feature type="domain" description="Methyl-accepting transducer" evidence="6">
    <location>
        <begin position="274"/>
        <end position="503"/>
    </location>
</feature>
<dbReference type="Pfam" id="PF00672">
    <property type="entry name" value="HAMP"/>
    <property type="match status" value="1"/>
</dbReference>
<proteinExistence type="inferred from homology"/>
<dbReference type="EMBL" id="JALJZU010000011">
    <property type="protein sequence ID" value="MCP2011320.1"/>
    <property type="molecule type" value="Genomic_DNA"/>
</dbReference>
<evidence type="ECO:0000313" key="11">
    <source>
        <dbReference type="Proteomes" id="UP001162889"/>
    </source>
</evidence>
<evidence type="ECO:0000313" key="10">
    <source>
        <dbReference type="Proteomes" id="UP001155901"/>
    </source>
</evidence>
<dbReference type="GO" id="GO:0005886">
    <property type="term" value="C:plasma membrane"/>
    <property type="evidence" value="ECO:0007669"/>
    <property type="project" value="TreeGrafter"/>
</dbReference>
<evidence type="ECO:0000259" key="7">
    <source>
        <dbReference type="PROSITE" id="PS50885"/>
    </source>
</evidence>
<dbReference type="InterPro" id="IPR051310">
    <property type="entry name" value="MCP_chemotaxis"/>
</dbReference>
<dbReference type="PANTHER" id="PTHR43531">
    <property type="entry name" value="PROTEIN ICFG"/>
    <property type="match status" value="1"/>
</dbReference>
<dbReference type="InterPro" id="IPR003660">
    <property type="entry name" value="HAMP_dom"/>
</dbReference>
<reference evidence="8" key="1">
    <citation type="submission" date="2021-07" db="EMBL/GenBank/DDBJ databases">
        <title>Characterization of violacein-producing bacteria and related species.</title>
        <authorList>
            <person name="Wilson H.S."/>
            <person name="De Leon M.E."/>
        </authorList>
    </citation>
    <scope>NUCLEOTIDE SEQUENCE</scope>
    <source>
        <strain evidence="8">HSC-15S17</strain>
    </source>
</reference>
<feature type="transmembrane region" description="Helical" evidence="5">
    <location>
        <begin position="12"/>
        <end position="34"/>
    </location>
</feature>
<evidence type="ECO:0000256" key="5">
    <source>
        <dbReference type="SAM" id="Phobius"/>
    </source>
</evidence>
<comment type="caution">
    <text evidence="8">The sequence shown here is derived from an EMBL/GenBank/DDBJ whole genome shotgun (WGS) entry which is preliminary data.</text>
</comment>
<keyword evidence="11" id="KW-1185">Reference proteome</keyword>
<evidence type="ECO:0000313" key="8">
    <source>
        <dbReference type="EMBL" id="MBV6322173.1"/>
    </source>
</evidence>
<organism evidence="8 10">
    <name type="scientific">Duganella violaceipulchra</name>
    <dbReference type="NCBI Taxonomy" id="2849652"/>
    <lineage>
        <taxon>Bacteria</taxon>
        <taxon>Pseudomonadati</taxon>
        <taxon>Pseudomonadota</taxon>
        <taxon>Betaproteobacteria</taxon>
        <taxon>Burkholderiales</taxon>
        <taxon>Oxalobacteraceae</taxon>
        <taxon>Telluria group</taxon>
        <taxon>Duganella</taxon>
    </lineage>
</organism>
<gene>
    <name evidence="8" type="ORF">KVP70_14595</name>
    <name evidence="9" type="ORF">L1274_005069</name>
</gene>
<dbReference type="PROSITE" id="PS50111">
    <property type="entry name" value="CHEMOTAXIS_TRANSDUC_2"/>
    <property type="match status" value="1"/>
</dbReference>
<keyword evidence="4" id="KW-0807">Transducer</keyword>
<dbReference type="SMART" id="SM00304">
    <property type="entry name" value="HAMP"/>
    <property type="match status" value="1"/>
</dbReference>
<keyword evidence="9" id="KW-0675">Receptor</keyword>
<evidence type="ECO:0000259" key="6">
    <source>
        <dbReference type="PROSITE" id="PS50111"/>
    </source>
</evidence>
<dbReference type="PANTHER" id="PTHR43531:SF14">
    <property type="entry name" value="METHYL-ACCEPTING CHEMOTAXIS PROTEIN I-RELATED"/>
    <property type="match status" value="1"/>
</dbReference>
<name>A0AA41H5L0_9BURK</name>
<keyword evidence="2" id="KW-0488">Methylation</keyword>
<keyword evidence="5" id="KW-0812">Transmembrane</keyword>
<dbReference type="InterPro" id="IPR004089">
    <property type="entry name" value="MCPsignal_dom"/>
</dbReference>
<evidence type="ECO:0000313" key="9">
    <source>
        <dbReference type="EMBL" id="MCP2011320.1"/>
    </source>
</evidence>
<dbReference type="Pfam" id="PF00015">
    <property type="entry name" value="MCPsignal"/>
    <property type="match status" value="1"/>
</dbReference>
<protein>
    <submittedName>
        <fullName evidence="8">HAMP domain-containing protein</fullName>
    </submittedName>
    <submittedName>
        <fullName evidence="9">Methyl-accepting chemotaxis protein-1 (Serine sensor receptor)</fullName>
    </submittedName>
</protein>
<dbReference type="FunFam" id="1.10.287.950:FF:000001">
    <property type="entry name" value="Methyl-accepting chemotaxis sensory transducer"/>
    <property type="match status" value="1"/>
</dbReference>
<feature type="transmembrane region" description="Helical" evidence="5">
    <location>
        <begin position="194"/>
        <end position="216"/>
    </location>
</feature>
<dbReference type="AlphaFoldDB" id="A0AA41H5L0"/>
<dbReference type="RefSeq" id="WP_217942957.1">
    <property type="nucleotide sequence ID" value="NZ_JAHTGR010000007.1"/>
</dbReference>
<keyword evidence="5" id="KW-0472">Membrane</keyword>